<dbReference type="InterPro" id="IPR003108">
    <property type="entry name" value="GAR_dom"/>
</dbReference>
<dbReference type="PANTHER" id="PTHR46756:SF18">
    <property type="entry name" value="GAS2-LIKE PROTEIN PICKLED EGGS"/>
    <property type="match status" value="1"/>
</dbReference>
<dbReference type="EnsemblMetazoa" id="PPAI005210-RA">
    <property type="protein sequence ID" value="PPAI005210-PA"/>
    <property type="gene ID" value="PPAI005210"/>
</dbReference>
<keyword evidence="2" id="KW-0963">Cytoplasm</keyword>
<keyword evidence="6" id="KW-1185">Reference proteome</keyword>
<dbReference type="GO" id="GO:0035371">
    <property type="term" value="C:microtubule plus-end"/>
    <property type="evidence" value="ECO:0007669"/>
    <property type="project" value="TreeGrafter"/>
</dbReference>
<dbReference type="GO" id="GO:0005884">
    <property type="term" value="C:actin filament"/>
    <property type="evidence" value="ECO:0007669"/>
    <property type="project" value="TreeGrafter"/>
</dbReference>
<evidence type="ECO:0000256" key="1">
    <source>
        <dbReference type="ARBA" id="ARBA00004245"/>
    </source>
</evidence>
<dbReference type="PROSITE" id="PS51460">
    <property type="entry name" value="GAR"/>
    <property type="match status" value="1"/>
</dbReference>
<sequence length="203" mass="21967">MVRVGGGWDTLSHYLDKHDPCRCRAQHRSSVAARLITRTNAATNGIELHRAQVFYERSPPVVRKQATAISSSGQAQQPSHTPSNGFISTLSPPGGNHNRSRSPTPQKKNLVENSQSPEKFVVSPETRRSMSPGARRLTDMRRKQTSLDSCQSPVGTASPIIELDDQKDDTKSGSVESSGGNSGTDSSVLCPTISNCVFAENNH</sequence>
<dbReference type="GO" id="GO:0001725">
    <property type="term" value="C:stress fiber"/>
    <property type="evidence" value="ECO:0007669"/>
    <property type="project" value="TreeGrafter"/>
</dbReference>
<dbReference type="Gene3D" id="3.30.920.20">
    <property type="entry name" value="Gas2-like domain"/>
    <property type="match status" value="1"/>
</dbReference>
<evidence type="ECO:0000256" key="3">
    <source>
        <dbReference type="ARBA" id="ARBA00023212"/>
    </source>
</evidence>
<dbReference type="GO" id="GO:0008093">
    <property type="term" value="F:cytoskeletal anchor activity"/>
    <property type="evidence" value="ECO:0007669"/>
    <property type="project" value="TreeGrafter"/>
</dbReference>
<keyword evidence="3" id="KW-0206">Cytoskeleton</keyword>
<dbReference type="PANTHER" id="PTHR46756">
    <property type="entry name" value="TRANSGELIN"/>
    <property type="match status" value="1"/>
</dbReference>
<accession>A0A1B0DBM1</accession>
<proteinExistence type="predicted"/>
<dbReference type="GO" id="GO:0008017">
    <property type="term" value="F:microtubule binding"/>
    <property type="evidence" value="ECO:0007669"/>
    <property type="project" value="InterPro"/>
</dbReference>
<reference evidence="5" key="1">
    <citation type="submission" date="2022-08" db="UniProtKB">
        <authorList>
            <consortium name="EnsemblMetazoa"/>
        </authorList>
    </citation>
    <scope>IDENTIFICATION</scope>
    <source>
        <strain evidence="5">Israel</strain>
    </source>
</reference>
<feature type="compositionally biased region" description="Polar residues" evidence="4">
    <location>
        <begin position="146"/>
        <end position="155"/>
    </location>
</feature>
<dbReference type="GO" id="GO:1904825">
    <property type="term" value="P:protein localization to microtubule plus-end"/>
    <property type="evidence" value="ECO:0007669"/>
    <property type="project" value="TreeGrafter"/>
</dbReference>
<name>A0A1B0DBM1_PHLPP</name>
<feature type="region of interest" description="Disordered" evidence="4">
    <location>
        <begin position="65"/>
        <end position="186"/>
    </location>
</feature>
<dbReference type="Pfam" id="PF02187">
    <property type="entry name" value="GAS2"/>
    <property type="match status" value="1"/>
</dbReference>
<dbReference type="GO" id="GO:0001578">
    <property type="term" value="P:microtubule bundle formation"/>
    <property type="evidence" value="ECO:0007669"/>
    <property type="project" value="TreeGrafter"/>
</dbReference>
<dbReference type="VEuPathDB" id="VectorBase:PPAPM1_003114"/>
<feature type="compositionally biased region" description="Polar residues" evidence="4">
    <location>
        <begin position="101"/>
        <end position="117"/>
    </location>
</feature>
<evidence type="ECO:0000256" key="2">
    <source>
        <dbReference type="ARBA" id="ARBA00022490"/>
    </source>
</evidence>
<dbReference type="SUPFAM" id="SSF143575">
    <property type="entry name" value="GAS2 domain-like"/>
    <property type="match status" value="1"/>
</dbReference>
<organism evidence="5 6">
    <name type="scientific">Phlebotomus papatasi</name>
    <name type="common">Sandfly</name>
    <dbReference type="NCBI Taxonomy" id="29031"/>
    <lineage>
        <taxon>Eukaryota</taxon>
        <taxon>Metazoa</taxon>
        <taxon>Ecdysozoa</taxon>
        <taxon>Arthropoda</taxon>
        <taxon>Hexapoda</taxon>
        <taxon>Insecta</taxon>
        <taxon>Pterygota</taxon>
        <taxon>Neoptera</taxon>
        <taxon>Endopterygota</taxon>
        <taxon>Diptera</taxon>
        <taxon>Nematocera</taxon>
        <taxon>Psychodoidea</taxon>
        <taxon>Psychodidae</taxon>
        <taxon>Phlebotomus</taxon>
        <taxon>Phlebotomus</taxon>
    </lineage>
</organism>
<dbReference type="VEuPathDB" id="VectorBase:PPAI005210"/>
<dbReference type="GO" id="GO:0051015">
    <property type="term" value="F:actin filament binding"/>
    <property type="evidence" value="ECO:0007669"/>
    <property type="project" value="TreeGrafter"/>
</dbReference>
<protein>
    <submittedName>
        <fullName evidence="5">Uncharacterized protein</fullName>
    </submittedName>
</protein>
<evidence type="ECO:0000313" key="5">
    <source>
        <dbReference type="EnsemblMetazoa" id="PPAI005210-PA"/>
    </source>
</evidence>
<dbReference type="EMBL" id="AJVK01013714">
    <property type="status" value="NOT_ANNOTATED_CDS"/>
    <property type="molecule type" value="Genomic_DNA"/>
</dbReference>
<dbReference type="GO" id="GO:0051764">
    <property type="term" value="P:actin crosslink formation"/>
    <property type="evidence" value="ECO:0007669"/>
    <property type="project" value="TreeGrafter"/>
</dbReference>
<dbReference type="GO" id="GO:0005737">
    <property type="term" value="C:cytoplasm"/>
    <property type="evidence" value="ECO:0007669"/>
    <property type="project" value="TreeGrafter"/>
</dbReference>
<evidence type="ECO:0000256" key="4">
    <source>
        <dbReference type="SAM" id="MobiDB-lite"/>
    </source>
</evidence>
<dbReference type="GO" id="GO:0031110">
    <property type="term" value="P:regulation of microtubule polymerization or depolymerization"/>
    <property type="evidence" value="ECO:0007669"/>
    <property type="project" value="TreeGrafter"/>
</dbReference>
<evidence type="ECO:0000313" key="6">
    <source>
        <dbReference type="Proteomes" id="UP000092462"/>
    </source>
</evidence>
<feature type="compositionally biased region" description="Polar residues" evidence="4">
    <location>
        <begin position="67"/>
        <end position="91"/>
    </location>
</feature>
<dbReference type="Proteomes" id="UP000092462">
    <property type="component" value="Unassembled WGS sequence"/>
</dbReference>
<dbReference type="InterPro" id="IPR036534">
    <property type="entry name" value="GAR_dom_sf"/>
</dbReference>
<comment type="subcellular location">
    <subcellularLocation>
        <location evidence="1">Cytoplasm</location>
        <location evidence="1">Cytoskeleton</location>
    </subcellularLocation>
</comment>
<dbReference type="AlphaFoldDB" id="A0A1B0DBM1"/>